<comment type="caution">
    <text evidence="1">The sequence shown here is derived from an EMBL/GenBank/DDBJ whole genome shotgun (WGS) entry which is preliminary data.</text>
</comment>
<name>A0A225NX25_9RHOB</name>
<reference evidence="1 2" key="1">
    <citation type="submission" date="2013-04" db="EMBL/GenBank/DDBJ databases">
        <title>Oceanicola sp. 22II1-22F33 Genome Sequencing.</title>
        <authorList>
            <person name="Lai Q."/>
            <person name="Li G."/>
            <person name="Shao Z."/>
        </authorList>
    </citation>
    <scope>NUCLEOTIDE SEQUENCE [LARGE SCALE GENOMIC DNA]</scope>
    <source>
        <strain evidence="1 2">22II1-22F33</strain>
    </source>
</reference>
<dbReference type="EMBL" id="AQQR01000001">
    <property type="protein sequence ID" value="OWU77877.1"/>
    <property type="molecule type" value="Genomic_DNA"/>
</dbReference>
<sequence>MASGFSLKDDLFNPSTIGDLAAQFRATGAIDADRFEAAVLARLPELELKARIAWIAECLLQELPGNLPEAAPILRAALPPPLDPTRTDDDFGRFIHAPLGEVVTALGLEEHPDLSLDLMEEITQRFSMEMSIRAFLIRYPDLVLERMEDWAQHPNYHVRRLVSEGTRPKLPWAPAIGLDPDRALPLLDRLHADPTRYVTRSVANHLNDITKIRPELALDRLNAWGQAGRQAPRELQWMTGHALRGLVKAGDPRAMALLGFDPDAPIKLLQFDIPAQARIGDVMELAVTLHCDVSAGAIVDYVFWRRRANGELAPKVHKLKTLQLAAGTPQTIVKRHGLKGDATTYRLYPGAQKIALQVNGRVLGEAGFELLDN</sequence>
<evidence type="ECO:0008006" key="3">
    <source>
        <dbReference type="Google" id="ProtNLM"/>
    </source>
</evidence>
<dbReference type="InterPro" id="IPR016024">
    <property type="entry name" value="ARM-type_fold"/>
</dbReference>
<dbReference type="SUPFAM" id="SSF48371">
    <property type="entry name" value="ARM repeat"/>
    <property type="match status" value="1"/>
</dbReference>
<accession>A0A225NX25</accession>
<organism evidence="1 2">
    <name type="scientific">Marinibacterium profundimaris</name>
    <dbReference type="NCBI Taxonomy" id="1679460"/>
    <lineage>
        <taxon>Bacteria</taxon>
        <taxon>Pseudomonadati</taxon>
        <taxon>Pseudomonadota</taxon>
        <taxon>Alphaproteobacteria</taxon>
        <taxon>Rhodobacterales</taxon>
        <taxon>Paracoccaceae</taxon>
        <taxon>Marinibacterium</taxon>
    </lineage>
</organism>
<protein>
    <recommendedName>
        <fullName evidence="3">DNA alkylation repair protein</fullName>
    </recommendedName>
</protein>
<dbReference type="OrthoDB" id="9797162at2"/>
<dbReference type="Proteomes" id="UP000215377">
    <property type="component" value="Unassembled WGS sequence"/>
</dbReference>
<dbReference type="RefSeq" id="WP_088648551.1">
    <property type="nucleotide sequence ID" value="NZ_AQQR01000001.1"/>
</dbReference>
<keyword evidence="2" id="KW-1185">Reference proteome</keyword>
<proteinExistence type="predicted"/>
<dbReference type="Gene3D" id="1.25.40.290">
    <property type="entry name" value="ARM repeat domains"/>
    <property type="match status" value="1"/>
</dbReference>
<evidence type="ECO:0000313" key="2">
    <source>
        <dbReference type="Proteomes" id="UP000215377"/>
    </source>
</evidence>
<evidence type="ECO:0000313" key="1">
    <source>
        <dbReference type="EMBL" id="OWU77877.1"/>
    </source>
</evidence>
<gene>
    <name evidence="1" type="ORF">ATO3_04380</name>
</gene>
<dbReference type="AlphaFoldDB" id="A0A225NX25"/>